<dbReference type="Pfam" id="PF12796">
    <property type="entry name" value="Ank_2"/>
    <property type="match status" value="1"/>
</dbReference>
<dbReference type="SMART" id="SM00248">
    <property type="entry name" value="ANK"/>
    <property type="match status" value="3"/>
</dbReference>
<feature type="compositionally biased region" description="Polar residues" evidence="4">
    <location>
        <begin position="42"/>
        <end position="58"/>
    </location>
</feature>
<keyword evidence="2 3" id="KW-0040">ANK repeat</keyword>
<evidence type="ECO:0000313" key="6">
    <source>
        <dbReference type="Proteomes" id="UP001189429"/>
    </source>
</evidence>
<evidence type="ECO:0000256" key="3">
    <source>
        <dbReference type="PROSITE-ProRule" id="PRU00023"/>
    </source>
</evidence>
<evidence type="ECO:0000313" key="5">
    <source>
        <dbReference type="EMBL" id="CAK0809697.1"/>
    </source>
</evidence>
<dbReference type="SUPFAM" id="SSF48403">
    <property type="entry name" value="Ankyrin repeat"/>
    <property type="match status" value="1"/>
</dbReference>
<dbReference type="InterPro" id="IPR050776">
    <property type="entry name" value="Ank_Repeat/CDKN_Inhibitor"/>
</dbReference>
<dbReference type="InterPro" id="IPR036770">
    <property type="entry name" value="Ankyrin_rpt-contain_sf"/>
</dbReference>
<keyword evidence="6" id="KW-1185">Reference proteome</keyword>
<proteinExistence type="predicted"/>
<dbReference type="PROSITE" id="PS50088">
    <property type="entry name" value="ANK_REPEAT"/>
    <property type="match status" value="2"/>
</dbReference>
<feature type="region of interest" description="Disordered" evidence="4">
    <location>
        <begin position="29"/>
        <end position="58"/>
    </location>
</feature>
<dbReference type="InterPro" id="IPR002110">
    <property type="entry name" value="Ankyrin_rpt"/>
</dbReference>
<dbReference type="PROSITE" id="PS50297">
    <property type="entry name" value="ANK_REP_REGION"/>
    <property type="match status" value="2"/>
</dbReference>
<comment type="caution">
    <text evidence="5">The sequence shown here is derived from an EMBL/GenBank/DDBJ whole genome shotgun (WGS) entry which is preliminary data.</text>
</comment>
<feature type="repeat" description="ANK" evidence="3">
    <location>
        <begin position="356"/>
        <end position="388"/>
    </location>
</feature>
<dbReference type="Gene3D" id="1.25.40.20">
    <property type="entry name" value="Ankyrin repeat-containing domain"/>
    <property type="match status" value="1"/>
</dbReference>
<protein>
    <submittedName>
        <fullName evidence="5">Uncharacterized protein</fullName>
    </submittedName>
</protein>
<organism evidence="5 6">
    <name type="scientific">Prorocentrum cordatum</name>
    <dbReference type="NCBI Taxonomy" id="2364126"/>
    <lineage>
        <taxon>Eukaryota</taxon>
        <taxon>Sar</taxon>
        <taxon>Alveolata</taxon>
        <taxon>Dinophyceae</taxon>
        <taxon>Prorocentrales</taxon>
        <taxon>Prorocentraceae</taxon>
        <taxon>Prorocentrum</taxon>
    </lineage>
</organism>
<evidence type="ECO:0000256" key="2">
    <source>
        <dbReference type="ARBA" id="ARBA00023043"/>
    </source>
</evidence>
<evidence type="ECO:0000256" key="1">
    <source>
        <dbReference type="ARBA" id="ARBA00022737"/>
    </source>
</evidence>
<feature type="repeat" description="ANK" evidence="3">
    <location>
        <begin position="322"/>
        <end position="354"/>
    </location>
</feature>
<reference evidence="5" key="1">
    <citation type="submission" date="2023-10" db="EMBL/GenBank/DDBJ databases">
        <authorList>
            <person name="Chen Y."/>
            <person name="Shah S."/>
            <person name="Dougan E. K."/>
            <person name="Thang M."/>
            <person name="Chan C."/>
        </authorList>
    </citation>
    <scope>NUCLEOTIDE SEQUENCE [LARGE SCALE GENOMIC DNA]</scope>
</reference>
<sequence>MADGARPLRGPLMGCGDLPHCSPSRSWLAAEVEAPESPPSYQPSEGTSADSTMAASVSEPSSTAIRVWADGLYKTVREDGLATPRPGQGISELSYAERAYPGKLPASEALEARRGAIRRRCGKTLLCAACLALLAWAARANAGGLRLERLLRLGAGPGQAEGEAEQPLMLCESGAAGRCAARELFESPEVYNVAAESLMQVGRQLLAQEDRQAVWAAVASGFRNVTVRLEDRAPQEDIGKSFGNKDPKASAKAGASDYCVAFRVPAQLATQVKGLSDDYDLWLIRMDQSVVMPFLQAVKDGNAEAVNKGIQGGIDAKTVDEDSIPALMIAANSGSLETCQVLLQAGADPNGAEPFNSKTPLMTAAQAGSTEIVELLLASGADPGMVDSEGTTALMWAAVANKAETAKLLEAKGGAEKTNNEGLTAAAIAQKMGHKIW</sequence>
<dbReference type="Proteomes" id="UP001189429">
    <property type="component" value="Unassembled WGS sequence"/>
</dbReference>
<evidence type="ECO:0000256" key="4">
    <source>
        <dbReference type="SAM" id="MobiDB-lite"/>
    </source>
</evidence>
<gene>
    <name evidence="5" type="ORF">PCOR1329_LOCUS14872</name>
</gene>
<accession>A0ABN9QX32</accession>
<name>A0ABN9QX32_9DINO</name>
<dbReference type="EMBL" id="CAUYUJ010004459">
    <property type="protein sequence ID" value="CAK0809697.1"/>
    <property type="molecule type" value="Genomic_DNA"/>
</dbReference>
<keyword evidence="1" id="KW-0677">Repeat</keyword>
<dbReference type="PANTHER" id="PTHR24201">
    <property type="entry name" value="ANK_REP_REGION DOMAIN-CONTAINING PROTEIN"/>
    <property type="match status" value="1"/>
</dbReference>